<dbReference type="PANTHER" id="PTHR14614">
    <property type="entry name" value="HEPATOCELLULAR CARCINOMA-ASSOCIATED ANTIGEN"/>
    <property type="match status" value="1"/>
</dbReference>
<name>A0ABD3PHT0_9STRA</name>
<dbReference type="Proteomes" id="UP001516023">
    <property type="component" value="Unassembled WGS sequence"/>
</dbReference>
<dbReference type="Gene3D" id="3.40.50.150">
    <property type="entry name" value="Vaccinia Virus protein VP39"/>
    <property type="match status" value="1"/>
</dbReference>
<feature type="region of interest" description="Disordered" evidence="1">
    <location>
        <begin position="1"/>
        <end position="40"/>
    </location>
</feature>
<reference evidence="2 3" key="1">
    <citation type="journal article" date="2020" name="G3 (Bethesda)">
        <title>Improved Reference Genome for Cyclotella cryptica CCMP332, a Model for Cell Wall Morphogenesis, Salinity Adaptation, and Lipid Production in Diatoms (Bacillariophyta).</title>
        <authorList>
            <person name="Roberts W.R."/>
            <person name="Downey K.M."/>
            <person name="Ruck E.C."/>
            <person name="Traller J.C."/>
            <person name="Alverson A.J."/>
        </authorList>
    </citation>
    <scope>NUCLEOTIDE SEQUENCE [LARGE SCALE GENOMIC DNA]</scope>
    <source>
        <strain evidence="2 3">CCMP332</strain>
    </source>
</reference>
<dbReference type="InterPro" id="IPR019410">
    <property type="entry name" value="Methyltransf_16"/>
</dbReference>
<evidence type="ECO:0008006" key="4">
    <source>
        <dbReference type="Google" id="ProtNLM"/>
    </source>
</evidence>
<dbReference type="SUPFAM" id="SSF53335">
    <property type="entry name" value="S-adenosyl-L-methionine-dependent methyltransferases"/>
    <property type="match status" value="1"/>
</dbReference>
<dbReference type="InterPro" id="IPR029063">
    <property type="entry name" value="SAM-dependent_MTases_sf"/>
</dbReference>
<protein>
    <recommendedName>
        <fullName evidence="4">Calmodulin-lysine N-methyltransferase</fullName>
    </recommendedName>
</protein>
<organism evidence="2 3">
    <name type="scientific">Cyclotella cryptica</name>
    <dbReference type="NCBI Taxonomy" id="29204"/>
    <lineage>
        <taxon>Eukaryota</taxon>
        <taxon>Sar</taxon>
        <taxon>Stramenopiles</taxon>
        <taxon>Ochrophyta</taxon>
        <taxon>Bacillariophyta</taxon>
        <taxon>Coscinodiscophyceae</taxon>
        <taxon>Thalassiosirophycidae</taxon>
        <taxon>Stephanodiscales</taxon>
        <taxon>Stephanodiscaceae</taxon>
        <taxon>Cyclotella</taxon>
    </lineage>
</organism>
<evidence type="ECO:0000256" key="1">
    <source>
        <dbReference type="SAM" id="MobiDB-lite"/>
    </source>
</evidence>
<evidence type="ECO:0000313" key="3">
    <source>
        <dbReference type="Proteomes" id="UP001516023"/>
    </source>
</evidence>
<accession>A0ABD3PHT0</accession>
<sequence>MVEVGESIRRKRRSQSSNRGGNKQRRLLQQDRKKDADDGKSEHAMIFQECAHSFLTPQSATDSTYKDYNCFQNGIVSDKAQNAHTANMCTTNTSDEDENATSVFFELANSPLVGYQVDKKMIVIRQENDCEIHTGGIVWETSYLLAEYLSKKYGSENKSSFPPLGKTLELGAGCGMLGLILATKGLSTKVVLTEASEVMSNLKENVQENIADSSTEPKNKSVDGRHGIHATLYQPACPKNRVSVRKLRWDHLEEDIKTADSLDTSGVKTCNELEPHSFDTIVGTDVVFSPSLVCPLLETISLMARKSSKKKKNKRKDVPATLIYLCLQIRCPDSHALLMSEAPKYGLEVLDISEELKTQNCAWGLCLECIMLKINVVSRKNKKSTLSSKDI</sequence>
<keyword evidence="3" id="KW-1185">Reference proteome</keyword>
<dbReference type="EMBL" id="JABMIG020000180">
    <property type="protein sequence ID" value="KAL3787199.1"/>
    <property type="molecule type" value="Genomic_DNA"/>
</dbReference>
<feature type="compositionally biased region" description="Basic and acidic residues" evidence="1">
    <location>
        <begin position="28"/>
        <end position="40"/>
    </location>
</feature>
<proteinExistence type="predicted"/>
<gene>
    <name evidence="2" type="ORF">HJC23_010209</name>
</gene>
<comment type="caution">
    <text evidence="2">The sequence shown here is derived from an EMBL/GenBank/DDBJ whole genome shotgun (WGS) entry which is preliminary data.</text>
</comment>
<evidence type="ECO:0000313" key="2">
    <source>
        <dbReference type="EMBL" id="KAL3787199.1"/>
    </source>
</evidence>
<dbReference type="PANTHER" id="PTHR14614:SF98">
    <property type="entry name" value="S-ADENOSYL-L-METHIONINE-DEPENDENT METHYLTRANSFERASES SUPERFAMILY PROTEIN"/>
    <property type="match status" value="1"/>
</dbReference>
<dbReference type="AlphaFoldDB" id="A0ABD3PHT0"/>
<dbReference type="Pfam" id="PF10294">
    <property type="entry name" value="Methyltransf_16"/>
    <property type="match status" value="1"/>
</dbReference>